<name>A0A0A0HXH8_PARBD</name>
<dbReference type="HOGENOM" id="CLU_1865740_0_0_1"/>
<proteinExistence type="predicted"/>
<protein>
    <submittedName>
        <fullName evidence="1">Uncharacterized protein</fullName>
    </submittedName>
</protein>
<dbReference type="AlphaFoldDB" id="A0A0A0HXH8"/>
<keyword evidence="2" id="KW-1185">Reference proteome</keyword>
<dbReference type="GeneID" id="22587540"/>
<dbReference type="KEGG" id="pbn:PADG_11643"/>
<evidence type="ECO:0000313" key="2">
    <source>
        <dbReference type="Proteomes" id="UP000001628"/>
    </source>
</evidence>
<evidence type="ECO:0000313" key="1">
    <source>
        <dbReference type="EMBL" id="KGM92110.1"/>
    </source>
</evidence>
<dbReference type="VEuPathDB" id="FungiDB:PADG_11643"/>
<dbReference type="EMBL" id="KN275960">
    <property type="protein sequence ID" value="KGM92110.1"/>
    <property type="molecule type" value="Genomic_DNA"/>
</dbReference>
<organism evidence="1 2">
    <name type="scientific">Paracoccidioides brasiliensis (strain Pb18)</name>
    <dbReference type="NCBI Taxonomy" id="502780"/>
    <lineage>
        <taxon>Eukaryota</taxon>
        <taxon>Fungi</taxon>
        <taxon>Dikarya</taxon>
        <taxon>Ascomycota</taxon>
        <taxon>Pezizomycotina</taxon>
        <taxon>Eurotiomycetes</taxon>
        <taxon>Eurotiomycetidae</taxon>
        <taxon>Onygenales</taxon>
        <taxon>Ajellomycetaceae</taxon>
        <taxon>Paracoccidioides</taxon>
    </lineage>
</organism>
<gene>
    <name evidence="1" type="ORF">PADG_11643</name>
</gene>
<dbReference type="InParanoid" id="A0A0A0HXH8"/>
<reference evidence="1 2" key="1">
    <citation type="journal article" date="2011" name="PLoS Genet.">
        <title>Comparative genomic analysis of human fungal pathogens causing paracoccidioidomycosis.</title>
        <authorList>
            <person name="Desjardins C.A."/>
            <person name="Champion M.D."/>
            <person name="Holder J.W."/>
            <person name="Muszewska A."/>
            <person name="Goldberg J."/>
            <person name="Bailao A.M."/>
            <person name="Brigido M.M."/>
            <person name="Ferreira M.E."/>
            <person name="Garcia A.M."/>
            <person name="Grynberg M."/>
            <person name="Gujja S."/>
            <person name="Heiman D.I."/>
            <person name="Henn M.R."/>
            <person name="Kodira C.D."/>
            <person name="Leon-Narvaez H."/>
            <person name="Longo L.V."/>
            <person name="Ma L.J."/>
            <person name="Malavazi I."/>
            <person name="Matsuo A.L."/>
            <person name="Morais F.V."/>
            <person name="Pereira M."/>
            <person name="Rodriguez-Brito S."/>
            <person name="Sakthikumar S."/>
            <person name="Salem-Izacc S.M."/>
            <person name="Sykes S.M."/>
            <person name="Teixeira M.M."/>
            <person name="Vallejo M.C."/>
            <person name="Walter M.E."/>
            <person name="Yandava C."/>
            <person name="Young S."/>
            <person name="Zeng Q."/>
            <person name="Zucker J."/>
            <person name="Felipe M.S."/>
            <person name="Goldman G.H."/>
            <person name="Haas B.J."/>
            <person name="McEwen J.G."/>
            <person name="Nino-Vega G."/>
            <person name="Puccia R."/>
            <person name="San-Blas G."/>
            <person name="Soares C.M."/>
            <person name="Birren B.W."/>
            <person name="Cuomo C.A."/>
        </authorList>
    </citation>
    <scope>NUCLEOTIDE SEQUENCE [LARGE SCALE GENOMIC DNA]</scope>
    <source>
        <strain evidence="1 2">Pb18</strain>
    </source>
</reference>
<sequence length="137" mass="16402">MLHICDNPHVQMREDDAYWVVRILRPLLDWFLWCRNPPDSKIAFSVTRRRRDGWLNGKPNGWFKLRKQSSTCLRIEEIIKDWGYKLLHRGLYAYISNSDILRVNRGPSEQRGQKTIYMELPSGSCFLWNEQMTPYPD</sequence>
<dbReference type="Proteomes" id="UP000001628">
    <property type="component" value="Unassembled WGS sequence"/>
</dbReference>
<accession>A0A0A0HXH8</accession>
<dbReference type="RefSeq" id="XP_010759876.1">
    <property type="nucleotide sequence ID" value="XM_010761574.1"/>
</dbReference>